<protein>
    <submittedName>
        <fullName evidence="4">GNAT family N-acetyltransferase</fullName>
        <ecNumber evidence="4">2.3.-.-</ecNumber>
    </submittedName>
</protein>
<dbReference type="InterPro" id="IPR050832">
    <property type="entry name" value="Bact_Acetyltransf"/>
</dbReference>
<dbReference type="EC" id="2.3.-.-" evidence="4"/>
<feature type="domain" description="N-acetyltransferase" evidence="3">
    <location>
        <begin position="174"/>
        <end position="312"/>
    </location>
</feature>
<dbReference type="GO" id="GO:0016746">
    <property type="term" value="F:acyltransferase activity"/>
    <property type="evidence" value="ECO:0007669"/>
    <property type="project" value="UniProtKB-KW"/>
</dbReference>
<dbReference type="PANTHER" id="PTHR43877">
    <property type="entry name" value="AMINOALKYLPHOSPHONATE N-ACETYLTRANSFERASE-RELATED-RELATED"/>
    <property type="match status" value="1"/>
</dbReference>
<dbReference type="Gene3D" id="3.40.630.30">
    <property type="match status" value="1"/>
</dbReference>
<dbReference type="RefSeq" id="WP_253750408.1">
    <property type="nucleotide sequence ID" value="NZ_JAMZDZ010000001.1"/>
</dbReference>
<evidence type="ECO:0000259" key="3">
    <source>
        <dbReference type="PROSITE" id="PS51186"/>
    </source>
</evidence>
<dbReference type="PROSITE" id="PS51186">
    <property type="entry name" value="GNAT"/>
    <property type="match status" value="2"/>
</dbReference>
<evidence type="ECO:0000313" key="4">
    <source>
        <dbReference type="EMBL" id="MFC4133756.1"/>
    </source>
</evidence>
<sequence>MTLIRAYAAGADAEAVAGLVGEIWRRPVPTQDILEQHRTAPAGRIAVYLVAESGGVVAYGNAIREPANPDGLFQVDVVVTAARRRHGIGSQLLARVEQFAVEHGATRLGGVVPSVAEDAGTAFAIRHGYAIVRRAYHSYLSVADVDARLLDQPDPPGVLVTTLAALGDDEPARRMLWDVHERTVPDMPGSRTAVRRPYAEFEQAVLSRRSFRADGAFLAFADGEAVGLAIVSSQPEVGTMNHDFTGVLPRWRGRGVASALKRAAIRYARDLGVATLRAGNDAENAPMLAINARYGYQRRGGHVRIEKVLTARS</sequence>
<dbReference type="Pfam" id="PF00583">
    <property type="entry name" value="Acetyltransf_1"/>
    <property type="match status" value="2"/>
</dbReference>
<dbReference type="CDD" id="cd04301">
    <property type="entry name" value="NAT_SF"/>
    <property type="match status" value="2"/>
</dbReference>
<organism evidence="4 5">
    <name type="scientific">Hamadaea flava</name>
    <dbReference type="NCBI Taxonomy" id="1742688"/>
    <lineage>
        <taxon>Bacteria</taxon>
        <taxon>Bacillati</taxon>
        <taxon>Actinomycetota</taxon>
        <taxon>Actinomycetes</taxon>
        <taxon>Micromonosporales</taxon>
        <taxon>Micromonosporaceae</taxon>
        <taxon>Hamadaea</taxon>
    </lineage>
</organism>
<evidence type="ECO:0000313" key="5">
    <source>
        <dbReference type="Proteomes" id="UP001595816"/>
    </source>
</evidence>
<evidence type="ECO:0000256" key="1">
    <source>
        <dbReference type="ARBA" id="ARBA00022679"/>
    </source>
</evidence>
<dbReference type="Proteomes" id="UP001595816">
    <property type="component" value="Unassembled WGS sequence"/>
</dbReference>
<dbReference type="EMBL" id="JBHSAY010000013">
    <property type="protein sequence ID" value="MFC4133756.1"/>
    <property type="molecule type" value="Genomic_DNA"/>
</dbReference>
<dbReference type="SUPFAM" id="SSF55729">
    <property type="entry name" value="Acyl-CoA N-acyltransferases (Nat)"/>
    <property type="match status" value="2"/>
</dbReference>
<accession>A0ABV8LRY1</accession>
<keyword evidence="1 4" id="KW-0808">Transferase</keyword>
<name>A0ABV8LRY1_9ACTN</name>
<dbReference type="InterPro" id="IPR000182">
    <property type="entry name" value="GNAT_dom"/>
</dbReference>
<comment type="caution">
    <text evidence="4">The sequence shown here is derived from an EMBL/GenBank/DDBJ whole genome shotgun (WGS) entry which is preliminary data.</text>
</comment>
<proteinExistence type="predicted"/>
<gene>
    <name evidence="4" type="ORF">ACFOZ4_24355</name>
</gene>
<reference evidence="5" key="1">
    <citation type="journal article" date="2019" name="Int. J. Syst. Evol. Microbiol.">
        <title>The Global Catalogue of Microorganisms (GCM) 10K type strain sequencing project: providing services to taxonomists for standard genome sequencing and annotation.</title>
        <authorList>
            <consortium name="The Broad Institute Genomics Platform"/>
            <consortium name="The Broad Institute Genome Sequencing Center for Infectious Disease"/>
            <person name="Wu L."/>
            <person name="Ma J."/>
        </authorList>
    </citation>
    <scope>NUCLEOTIDE SEQUENCE [LARGE SCALE GENOMIC DNA]</scope>
    <source>
        <strain evidence="5">CGMCC 4.7289</strain>
    </source>
</reference>
<evidence type="ECO:0000256" key="2">
    <source>
        <dbReference type="ARBA" id="ARBA00023315"/>
    </source>
</evidence>
<keyword evidence="2 4" id="KW-0012">Acyltransferase</keyword>
<dbReference type="InterPro" id="IPR016181">
    <property type="entry name" value="Acyl_CoA_acyltransferase"/>
</dbReference>
<keyword evidence="5" id="KW-1185">Reference proteome</keyword>
<feature type="domain" description="N-acetyltransferase" evidence="3">
    <location>
        <begin position="2"/>
        <end position="151"/>
    </location>
</feature>